<evidence type="ECO:0000313" key="3">
    <source>
        <dbReference type="Proteomes" id="UP000465304"/>
    </source>
</evidence>
<dbReference type="Proteomes" id="UP000465304">
    <property type="component" value="Unassembled WGS sequence"/>
</dbReference>
<feature type="domain" description="NAD-dependent epimerase/dehydratase" evidence="1">
    <location>
        <begin position="9"/>
        <end position="217"/>
    </location>
</feature>
<dbReference type="InterPro" id="IPR001509">
    <property type="entry name" value="Epimerase_deHydtase"/>
</dbReference>
<keyword evidence="3" id="KW-1185">Reference proteome</keyword>
<dbReference type="Pfam" id="PF01370">
    <property type="entry name" value="Epimerase"/>
    <property type="match status" value="1"/>
</dbReference>
<dbReference type="InterPro" id="IPR051783">
    <property type="entry name" value="NAD(P)-dependent_oxidoreduct"/>
</dbReference>
<dbReference type="PANTHER" id="PTHR48079">
    <property type="entry name" value="PROTEIN YEEZ"/>
    <property type="match status" value="1"/>
</dbReference>
<evidence type="ECO:0000259" key="1">
    <source>
        <dbReference type="Pfam" id="PF01370"/>
    </source>
</evidence>
<sequence>MSAEPQPPVVVTGANGFVGSRTCAELVRHGATVRAVVRRAGSAPRTDGVEEWVGRFGDQDFAAGVVAGAGAVITTVHPMGSDRQTQHHVAVEGTPVIARAARDAGVGRLVHMSTAGVYDRSPGVGDVDESAALVDDDAGDYPVTKRDTDAALAAVAGLTRILVRPPAILGQGDTSIWNSLRPGDIAKRPDARHVVPGKSFAWVHVDDLAALLAALATGEIKSSDDPERGPVDGGCTAVNVAGGPATQRDYFEAVTEVLGVDPVWEQGPAWTGQIVADRAHRWGWTPQVGLAQALEELKDGLRAEPRGE</sequence>
<dbReference type="GO" id="GO:0005737">
    <property type="term" value="C:cytoplasm"/>
    <property type="evidence" value="ECO:0007669"/>
    <property type="project" value="TreeGrafter"/>
</dbReference>
<dbReference type="AlphaFoldDB" id="A0A7I9ZH63"/>
<dbReference type="Gene3D" id="3.40.50.720">
    <property type="entry name" value="NAD(P)-binding Rossmann-like Domain"/>
    <property type="match status" value="1"/>
</dbReference>
<dbReference type="SUPFAM" id="SSF51735">
    <property type="entry name" value="NAD(P)-binding Rossmann-fold domains"/>
    <property type="match status" value="1"/>
</dbReference>
<evidence type="ECO:0000313" key="2">
    <source>
        <dbReference type="EMBL" id="GFH00352.1"/>
    </source>
</evidence>
<organism evidence="2 3">
    <name type="scientific">Mycolicibacterium hippocampi</name>
    <dbReference type="NCBI Taxonomy" id="659824"/>
    <lineage>
        <taxon>Bacteria</taxon>
        <taxon>Bacillati</taxon>
        <taxon>Actinomycetota</taxon>
        <taxon>Actinomycetes</taxon>
        <taxon>Mycobacteriales</taxon>
        <taxon>Mycobacteriaceae</taxon>
        <taxon>Mycolicibacterium</taxon>
    </lineage>
</organism>
<dbReference type="EMBL" id="BLLB01000002">
    <property type="protein sequence ID" value="GFH00352.1"/>
    <property type="molecule type" value="Genomic_DNA"/>
</dbReference>
<accession>A0A7I9ZH63</accession>
<dbReference type="PANTHER" id="PTHR48079:SF6">
    <property type="entry name" value="NAD(P)-BINDING DOMAIN-CONTAINING PROTEIN-RELATED"/>
    <property type="match status" value="1"/>
</dbReference>
<dbReference type="GO" id="GO:0004029">
    <property type="term" value="F:aldehyde dehydrogenase (NAD+) activity"/>
    <property type="evidence" value="ECO:0007669"/>
    <property type="project" value="TreeGrafter"/>
</dbReference>
<proteinExistence type="predicted"/>
<gene>
    <name evidence="2" type="ORF">MHIP_08350</name>
</gene>
<name>A0A7I9ZH63_9MYCO</name>
<dbReference type="RefSeq" id="WP_163887356.1">
    <property type="nucleotide sequence ID" value="NZ_BLLB01000002.1"/>
</dbReference>
<comment type="caution">
    <text evidence="2">The sequence shown here is derived from an EMBL/GenBank/DDBJ whole genome shotgun (WGS) entry which is preliminary data.</text>
</comment>
<dbReference type="InterPro" id="IPR036291">
    <property type="entry name" value="NAD(P)-bd_dom_sf"/>
</dbReference>
<reference evidence="2 3" key="1">
    <citation type="journal article" date="2019" name="Emerg. Microbes Infect.">
        <title>Comprehensive subspecies identification of 175 nontuberculous mycobacteria species based on 7547 genomic profiles.</title>
        <authorList>
            <person name="Matsumoto Y."/>
            <person name="Kinjo T."/>
            <person name="Motooka D."/>
            <person name="Nabeya D."/>
            <person name="Jung N."/>
            <person name="Uechi K."/>
            <person name="Horii T."/>
            <person name="Iida T."/>
            <person name="Fujita J."/>
            <person name="Nakamura S."/>
        </authorList>
    </citation>
    <scope>NUCLEOTIDE SEQUENCE [LARGE SCALE GENOMIC DNA]</scope>
    <source>
        <strain evidence="2 3">JCM 30996</strain>
    </source>
</reference>
<protein>
    <recommendedName>
        <fullName evidence="1">NAD-dependent epimerase/dehydratase domain-containing protein</fullName>
    </recommendedName>
</protein>